<dbReference type="Pfam" id="PF05698">
    <property type="entry name" value="Trigger_C"/>
    <property type="match status" value="1"/>
</dbReference>
<comment type="domain">
    <text evidence="11">Consists of 3 domains; the N-terminus binds the ribosome, the middle domain has PPIase activity, while the C-terminus has intrinsic chaperone activity on its own.</text>
</comment>
<dbReference type="InterPro" id="IPR037041">
    <property type="entry name" value="Trigger_fac_C_sf"/>
</dbReference>
<dbReference type="GO" id="GO:0005737">
    <property type="term" value="C:cytoplasm"/>
    <property type="evidence" value="ECO:0007669"/>
    <property type="project" value="UniProtKB-SubCell"/>
</dbReference>
<keyword evidence="7 11" id="KW-0143">Chaperone</keyword>
<protein>
    <recommendedName>
        <fullName evidence="4 11">Trigger factor</fullName>
        <shortName evidence="11">TF</shortName>
        <ecNumber evidence="3 11">5.2.1.8</ecNumber>
    </recommendedName>
    <alternativeName>
        <fullName evidence="10 11">PPIase</fullName>
    </alternativeName>
</protein>
<dbReference type="GO" id="GO:0043335">
    <property type="term" value="P:protein unfolding"/>
    <property type="evidence" value="ECO:0007669"/>
    <property type="project" value="TreeGrafter"/>
</dbReference>
<dbReference type="InterPro" id="IPR001179">
    <property type="entry name" value="PPIase_FKBP_dom"/>
</dbReference>
<dbReference type="EMBL" id="AP021881">
    <property type="protein sequence ID" value="BBP01045.1"/>
    <property type="molecule type" value="Genomic_DNA"/>
</dbReference>
<dbReference type="SUPFAM" id="SSF109998">
    <property type="entry name" value="Triger factor/SurA peptide-binding domain-like"/>
    <property type="match status" value="1"/>
</dbReference>
<dbReference type="PANTHER" id="PTHR30560">
    <property type="entry name" value="TRIGGER FACTOR CHAPERONE AND PEPTIDYL-PROLYL CIS/TRANS ISOMERASE"/>
    <property type="match status" value="1"/>
</dbReference>
<dbReference type="GO" id="GO:0003755">
    <property type="term" value="F:peptidyl-prolyl cis-trans isomerase activity"/>
    <property type="evidence" value="ECO:0007669"/>
    <property type="project" value="UniProtKB-UniRule"/>
</dbReference>
<dbReference type="EC" id="5.2.1.8" evidence="3 11"/>
<evidence type="ECO:0000256" key="7">
    <source>
        <dbReference type="ARBA" id="ARBA00023186"/>
    </source>
</evidence>
<reference evidence="16" key="1">
    <citation type="submission" date="2019-11" db="EMBL/GenBank/DDBJ databases">
        <title>Isolation and characterization of a novel species in the genus Sulfuriferula.</title>
        <authorList>
            <person name="Mochizuki J."/>
            <person name="Kojima H."/>
            <person name="Fukui M."/>
        </authorList>
    </citation>
    <scope>NUCLEOTIDE SEQUENCE [LARGE SCALE GENOMIC DNA]</scope>
    <source>
        <strain evidence="16">SGTM</strain>
    </source>
</reference>
<keyword evidence="11" id="KW-0963">Cytoplasm</keyword>
<comment type="similarity">
    <text evidence="2 11 13">Belongs to the FKBP-type PPIase family. Tig subfamily.</text>
</comment>
<dbReference type="FunFam" id="3.10.50.40:FF:000001">
    <property type="entry name" value="Trigger factor"/>
    <property type="match status" value="1"/>
</dbReference>
<evidence type="ECO:0000256" key="11">
    <source>
        <dbReference type="HAMAP-Rule" id="MF_00303"/>
    </source>
</evidence>
<dbReference type="KEGG" id="sniv:SFSGTM_17530"/>
<evidence type="ECO:0000313" key="16">
    <source>
        <dbReference type="Proteomes" id="UP000463939"/>
    </source>
</evidence>
<dbReference type="InterPro" id="IPR036611">
    <property type="entry name" value="Trigger_fac_ribosome-bd_sf"/>
</dbReference>
<evidence type="ECO:0000259" key="14">
    <source>
        <dbReference type="PROSITE" id="PS50059"/>
    </source>
</evidence>
<dbReference type="GO" id="GO:0051083">
    <property type="term" value="P:'de novo' cotranslational protein folding"/>
    <property type="evidence" value="ECO:0007669"/>
    <property type="project" value="TreeGrafter"/>
</dbReference>
<evidence type="ECO:0000313" key="15">
    <source>
        <dbReference type="EMBL" id="BBP01045.1"/>
    </source>
</evidence>
<evidence type="ECO:0000256" key="6">
    <source>
        <dbReference type="ARBA" id="ARBA00023110"/>
    </source>
</evidence>
<keyword evidence="8 11" id="KW-0413">Isomerase</keyword>
<evidence type="ECO:0000256" key="8">
    <source>
        <dbReference type="ARBA" id="ARBA00023235"/>
    </source>
</evidence>
<comment type="catalytic activity">
    <reaction evidence="1 11 12">
        <text>[protein]-peptidylproline (omega=180) = [protein]-peptidylproline (omega=0)</text>
        <dbReference type="Rhea" id="RHEA:16237"/>
        <dbReference type="Rhea" id="RHEA-COMP:10747"/>
        <dbReference type="Rhea" id="RHEA-COMP:10748"/>
        <dbReference type="ChEBI" id="CHEBI:83833"/>
        <dbReference type="ChEBI" id="CHEBI:83834"/>
        <dbReference type="EC" id="5.2.1.8"/>
    </reaction>
</comment>
<accession>A0A809RHM6</accession>
<name>A0A809RHM6_9PROT</name>
<dbReference type="InterPro" id="IPR027304">
    <property type="entry name" value="Trigger_fact/SurA_dom_sf"/>
</dbReference>
<sequence length="435" mass="48022">MQQANIEQVSALERRVNLSVAMNAIESEVASRLKHVARTARIDGFRPGKVPMSVVAKQYGGEFRQEALGTAIERVFTKVVQDNKLKVAGFPRIEPKSDAADPFIFEFYAVFEVYPEITLGDLSATEITRPVVEVADAEVDKTIDVLRKQRVQYESADRAATTSDLVTLDYVGKVDGTVFAGGEAKGFRVVLGEGRTLPDFEAALMDVKAGDQKTFDVAFPADYQAPELAGKTAQFSVEVTDVAEPKLPAVDAEFAKTLGVADGDVAVMRGEIQANLVREVKNRVQAQVKDQVMQAILTATQVETPKSLVKNEAERLMEQARSDMQARGMNVADIPMPTDIFEERAQRRVALGLILAEVVQSKELAAKPEQVTEMIEEFAQSYEDPQNVMAWYRKNPEKMQEIESLALENNVVEWVLGQVKVIDKATSFDELMGKA</sequence>
<evidence type="ECO:0000256" key="1">
    <source>
        <dbReference type="ARBA" id="ARBA00000971"/>
    </source>
</evidence>
<dbReference type="GO" id="GO:0043022">
    <property type="term" value="F:ribosome binding"/>
    <property type="evidence" value="ECO:0007669"/>
    <property type="project" value="TreeGrafter"/>
</dbReference>
<keyword evidence="5 11" id="KW-0132">Cell division</keyword>
<dbReference type="Gene3D" id="1.10.3120.10">
    <property type="entry name" value="Trigger factor, C-terminal domain"/>
    <property type="match status" value="1"/>
</dbReference>
<evidence type="ECO:0000256" key="12">
    <source>
        <dbReference type="PROSITE-ProRule" id="PRU00277"/>
    </source>
</evidence>
<dbReference type="InterPro" id="IPR046357">
    <property type="entry name" value="PPIase_dom_sf"/>
</dbReference>
<organism evidence="15 16">
    <name type="scientific">Sulfuriferula nivalis</name>
    <dbReference type="NCBI Taxonomy" id="2675298"/>
    <lineage>
        <taxon>Bacteria</taxon>
        <taxon>Pseudomonadati</taxon>
        <taxon>Pseudomonadota</taxon>
        <taxon>Betaproteobacteria</taxon>
        <taxon>Nitrosomonadales</taxon>
        <taxon>Sulfuricellaceae</taxon>
        <taxon>Sulfuriferula</taxon>
    </lineage>
</organism>
<keyword evidence="6 11" id="KW-0697">Rotamase</keyword>
<dbReference type="InterPro" id="IPR008881">
    <property type="entry name" value="Trigger_fac_ribosome-bd_bac"/>
</dbReference>
<dbReference type="NCBIfam" id="TIGR00115">
    <property type="entry name" value="tig"/>
    <property type="match status" value="1"/>
</dbReference>
<dbReference type="GO" id="GO:0051301">
    <property type="term" value="P:cell division"/>
    <property type="evidence" value="ECO:0007669"/>
    <property type="project" value="UniProtKB-KW"/>
</dbReference>
<dbReference type="InterPro" id="IPR005215">
    <property type="entry name" value="Trig_fac"/>
</dbReference>
<evidence type="ECO:0000256" key="10">
    <source>
        <dbReference type="ARBA" id="ARBA00029986"/>
    </source>
</evidence>
<keyword evidence="9 11" id="KW-0131">Cell cycle</keyword>
<evidence type="ECO:0000256" key="2">
    <source>
        <dbReference type="ARBA" id="ARBA00005464"/>
    </source>
</evidence>
<comment type="function">
    <text evidence="11">Involved in protein export. Acts as a chaperone by maintaining the newly synthesized protein in an open conformation. Functions as a peptidyl-prolyl cis-trans isomerase.</text>
</comment>
<dbReference type="PROSITE" id="PS50059">
    <property type="entry name" value="FKBP_PPIASE"/>
    <property type="match status" value="1"/>
</dbReference>
<dbReference type="InterPro" id="IPR008880">
    <property type="entry name" value="Trigger_fac_C"/>
</dbReference>
<dbReference type="HAMAP" id="MF_00303">
    <property type="entry name" value="Trigger_factor_Tig"/>
    <property type="match status" value="1"/>
</dbReference>
<evidence type="ECO:0000256" key="4">
    <source>
        <dbReference type="ARBA" id="ARBA00016902"/>
    </source>
</evidence>
<dbReference type="AlphaFoldDB" id="A0A809RHM6"/>
<dbReference type="Pfam" id="PF00254">
    <property type="entry name" value="FKBP_C"/>
    <property type="match status" value="1"/>
</dbReference>
<dbReference type="GO" id="GO:0015031">
    <property type="term" value="P:protein transport"/>
    <property type="evidence" value="ECO:0007669"/>
    <property type="project" value="UniProtKB-UniRule"/>
</dbReference>
<dbReference type="RefSeq" id="WP_162084872.1">
    <property type="nucleotide sequence ID" value="NZ_AP021881.1"/>
</dbReference>
<evidence type="ECO:0000256" key="13">
    <source>
        <dbReference type="RuleBase" id="RU003914"/>
    </source>
</evidence>
<dbReference type="SUPFAM" id="SSF102735">
    <property type="entry name" value="Trigger factor ribosome-binding domain"/>
    <property type="match status" value="1"/>
</dbReference>
<dbReference type="Proteomes" id="UP000463939">
    <property type="component" value="Chromosome"/>
</dbReference>
<dbReference type="PANTHER" id="PTHR30560:SF3">
    <property type="entry name" value="TRIGGER FACTOR-LIKE PROTEIN TIG, CHLOROPLASTIC"/>
    <property type="match status" value="1"/>
</dbReference>
<dbReference type="SUPFAM" id="SSF54534">
    <property type="entry name" value="FKBP-like"/>
    <property type="match status" value="1"/>
</dbReference>
<feature type="domain" description="PPIase FKBP-type" evidence="14">
    <location>
        <begin position="163"/>
        <end position="248"/>
    </location>
</feature>
<evidence type="ECO:0000256" key="3">
    <source>
        <dbReference type="ARBA" id="ARBA00013194"/>
    </source>
</evidence>
<dbReference type="Gene3D" id="3.30.70.1050">
    <property type="entry name" value="Trigger factor ribosome-binding domain"/>
    <property type="match status" value="1"/>
</dbReference>
<comment type="subcellular location">
    <subcellularLocation>
        <location evidence="11">Cytoplasm</location>
    </subcellularLocation>
    <text evidence="11">About half TF is bound to the ribosome near the polypeptide exit tunnel while the other half is free in the cytoplasm.</text>
</comment>
<proteinExistence type="inferred from homology"/>
<keyword evidence="16" id="KW-1185">Reference proteome</keyword>
<dbReference type="PIRSF" id="PIRSF003095">
    <property type="entry name" value="Trigger_factor"/>
    <property type="match status" value="1"/>
</dbReference>
<dbReference type="Pfam" id="PF05697">
    <property type="entry name" value="Trigger_N"/>
    <property type="match status" value="1"/>
</dbReference>
<gene>
    <name evidence="11 15" type="primary">tig</name>
    <name evidence="15" type="ORF">SFSGTM_17530</name>
</gene>
<dbReference type="Gene3D" id="3.10.50.40">
    <property type="match status" value="1"/>
</dbReference>
<evidence type="ECO:0000256" key="5">
    <source>
        <dbReference type="ARBA" id="ARBA00022618"/>
    </source>
</evidence>
<dbReference type="GO" id="GO:0044183">
    <property type="term" value="F:protein folding chaperone"/>
    <property type="evidence" value="ECO:0007669"/>
    <property type="project" value="TreeGrafter"/>
</dbReference>
<evidence type="ECO:0000256" key="9">
    <source>
        <dbReference type="ARBA" id="ARBA00023306"/>
    </source>
</evidence>